<evidence type="ECO:0000256" key="1">
    <source>
        <dbReference type="SAM" id="Phobius"/>
    </source>
</evidence>
<evidence type="ECO:0000313" key="2">
    <source>
        <dbReference type="EMBL" id="SDJ97462.1"/>
    </source>
</evidence>
<keyword evidence="1" id="KW-0472">Membrane</keyword>
<feature type="transmembrane region" description="Helical" evidence="1">
    <location>
        <begin position="44"/>
        <end position="61"/>
    </location>
</feature>
<keyword evidence="1" id="KW-1133">Transmembrane helix</keyword>
<gene>
    <name evidence="2" type="ORF">SAMN05421823_101561</name>
</gene>
<proteinExistence type="predicted"/>
<feature type="transmembrane region" description="Helical" evidence="1">
    <location>
        <begin position="12"/>
        <end position="32"/>
    </location>
</feature>
<name>A0A1G8Y3R5_9BACT</name>
<dbReference type="STRING" id="1075417.SAMN05421823_101561"/>
<sequence>MTPTSFRRHTQRLRYLLMALVLLVLTILLLVVNSPSLGMDRWQQLNAGVFSLALSLFFLGCSQQSFGKKRP</sequence>
<keyword evidence="1" id="KW-0812">Transmembrane</keyword>
<protein>
    <submittedName>
        <fullName evidence="2">Uncharacterized protein</fullName>
    </submittedName>
</protein>
<dbReference type="Proteomes" id="UP000198510">
    <property type="component" value="Unassembled WGS sequence"/>
</dbReference>
<keyword evidence="3" id="KW-1185">Reference proteome</keyword>
<dbReference type="EMBL" id="FNFO01000001">
    <property type="protein sequence ID" value="SDJ97462.1"/>
    <property type="molecule type" value="Genomic_DNA"/>
</dbReference>
<accession>A0A1G8Y3R5</accession>
<organism evidence="2 3">
    <name type="scientific">Catalinimonas alkaloidigena</name>
    <dbReference type="NCBI Taxonomy" id="1075417"/>
    <lineage>
        <taxon>Bacteria</taxon>
        <taxon>Pseudomonadati</taxon>
        <taxon>Bacteroidota</taxon>
        <taxon>Cytophagia</taxon>
        <taxon>Cytophagales</taxon>
        <taxon>Catalimonadaceae</taxon>
        <taxon>Catalinimonas</taxon>
    </lineage>
</organism>
<dbReference type="AlphaFoldDB" id="A0A1G8Y3R5"/>
<dbReference type="RefSeq" id="WP_089678683.1">
    <property type="nucleotide sequence ID" value="NZ_FNFO01000001.1"/>
</dbReference>
<evidence type="ECO:0000313" key="3">
    <source>
        <dbReference type="Proteomes" id="UP000198510"/>
    </source>
</evidence>
<reference evidence="2 3" key="1">
    <citation type="submission" date="2016-10" db="EMBL/GenBank/DDBJ databases">
        <authorList>
            <person name="de Groot N.N."/>
        </authorList>
    </citation>
    <scope>NUCLEOTIDE SEQUENCE [LARGE SCALE GENOMIC DNA]</scope>
    <source>
        <strain evidence="2 3">DSM 25186</strain>
    </source>
</reference>